<evidence type="ECO:0000313" key="2">
    <source>
        <dbReference type="Proteomes" id="UP000410492"/>
    </source>
</evidence>
<organism evidence="1 2">
    <name type="scientific">Callosobruchus maculatus</name>
    <name type="common">Southern cowpea weevil</name>
    <name type="synonym">Pulse bruchid</name>
    <dbReference type="NCBI Taxonomy" id="64391"/>
    <lineage>
        <taxon>Eukaryota</taxon>
        <taxon>Metazoa</taxon>
        <taxon>Ecdysozoa</taxon>
        <taxon>Arthropoda</taxon>
        <taxon>Hexapoda</taxon>
        <taxon>Insecta</taxon>
        <taxon>Pterygota</taxon>
        <taxon>Neoptera</taxon>
        <taxon>Endopterygota</taxon>
        <taxon>Coleoptera</taxon>
        <taxon>Polyphaga</taxon>
        <taxon>Cucujiformia</taxon>
        <taxon>Chrysomeloidea</taxon>
        <taxon>Chrysomelidae</taxon>
        <taxon>Bruchinae</taxon>
        <taxon>Bruchini</taxon>
        <taxon>Callosobruchus</taxon>
    </lineage>
</organism>
<gene>
    <name evidence="1" type="ORF">CALMAC_LOCUS6577</name>
</gene>
<evidence type="ECO:0000313" key="1">
    <source>
        <dbReference type="EMBL" id="VEN43432.1"/>
    </source>
</evidence>
<keyword evidence="2" id="KW-1185">Reference proteome</keyword>
<proteinExistence type="predicted"/>
<sequence>MRSGTVRNGNEPDNDAGGRLTSFLEWNAIRLSQVEGEVQRSDDGDGRLKRLSTITVIAPLSVNWLRSSNIFTGQRI</sequence>
<name>A0A653C693_CALMS</name>
<dbReference type="AlphaFoldDB" id="A0A653C693"/>
<protein>
    <submittedName>
        <fullName evidence="1">Uncharacterized protein</fullName>
    </submittedName>
</protein>
<reference evidence="1 2" key="1">
    <citation type="submission" date="2019-01" db="EMBL/GenBank/DDBJ databases">
        <authorList>
            <person name="Sayadi A."/>
        </authorList>
    </citation>
    <scope>NUCLEOTIDE SEQUENCE [LARGE SCALE GENOMIC DNA]</scope>
</reference>
<dbReference type="EMBL" id="CAACVG010007062">
    <property type="protein sequence ID" value="VEN43432.1"/>
    <property type="molecule type" value="Genomic_DNA"/>
</dbReference>
<dbReference type="OrthoDB" id="2136125at2759"/>
<accession>A0A653C693</accession>
<dbReference type="Proteomes" id="UP000410492">
    <property type="component" value="Unassembled WGS sequence"/>
</dbReference>